<dbReference type="PROSITE" id="PS51840">
    <property type="entry name" value="C2_NT"/>
    <property type="match status" value="1"/>
</dbReference>
<keyword evidence="1" id="KW-0175">Coiled coil</keyword>
<dbReference type="AlphaFoldDB" id="A0AAE1ZEM5"/>
<dbReference type="SUPFAM" id="SSF47576">
    <property type="entry name" value="Calponin-homology domain, CH-domain"/>
    <property type="match status" value="1"/>
</dbReference>
<dbReference type="InterPro" id="IPR019448">
    <property type="entry name" value="NT-C2"/>
</dbReference>
<feature type="domain" description="C2 NT-type" evidence="2">
    <location>
        <begin position="7"/>
        <end position="168"/>
    </location>
</feature>
<dbReference type="Pfam" id="PF00307">
    <property type="entry name" value="CH"/>
    <property type="match status" value="1"/>
</dbReference>
<dbReference type="Pfam" id="PF12130">
    <property type="entry name" value="bMERB_dom"/>
    <property type="match status" value="1"/>
</dbReference>
<organism evidence="4 5">
    <name type="scientific">Schistosoma mekongi</name>
    <name type="common">Parasitic worm</name>
    <dbReference type="NCBI Taxonomy" id="38744"/>
    <lineage>
        <taxon>Eukaryota</taxon>
        <taxon>Metazoa</taxon>
        <taxon>Spiralia</taxon>
        <taxon>Lophotrochozoa</taxon>
        <taxon>Platyhelminthes</taxon>
        <taxon>Trematoda</taxon>
        <taxon>Digenea</taxon>
        <taxon>Strigeidida</taxon>
        <taxon>Schistosomatoidea</taxon>
        <taxon>Schistosomatidae</taxon>
        <taxon>Schistosoma</taxon>
    </lineage>
</organism>
<reference evidence="4" key="2">
    <citation type="journal article" date="2023" name="Infect Dis Poverty">
        <title>Chromosome-scale genome of the human blood fluke Schistosoma mekongi and its implications for public health.</title>
        <authorList>
            <person name="Zhou M."/>
            <person name="Xu L."/>
            <person name="Xu D."/>
            <person name="Chen W."/>
            <person name="Khan J."/>
            <person name="Hu Y."/>
            <person name="Huang H."/>
            <person name="Wei H."/>
            <person name="Zhang Y."/>
            <person name="Chusongsang P."/>
            <person name="Tanasarnprasert K."/>
            <person name="Hu X."/>
            <person name="Limpanont Y."/>
            <person name="Lv Z."/>
        </authorList>
    </citation>
    <scope>NUCLEOTIDE SEQUENCE</scope>
    <source>
        <strain evidence="4">LV_2022a</strain>
    </source>
</reference>
<sequence>MSVWRRLQRVGKKAAKFQVTASLHELNIECSRHYIPGNLVVVWSRRSRRYSSKSFEPAKTSDNTNSFKYVWSMPENVEFVTTLYRNEKAIQFEEKEWICQIEDVGSKGMGVLSGSTLSIRRRVLATRQIDLAEFVSNLPIQTNLKIVMRLASKNLISATVLLTLNSVIIKAGEATDEDMISIASLMSLSRTGSFNAGSSITINEYGGVAAFLPATTRTADKGVSDSYSFSNSSFHTDLSELTAKLQALERRQINPLVESPIKADTGVLNHTSELKNSETTMCDPQNLASFPSTFDEMQDESAVTPIGKVVPSSSESKSTSNQSRYDLLLWCQSVTKSYDNVQIVDLTTSFQNGLAFLCYSAPLFSRSNVNNPLQNCRLAFDVASKLGIPRVLDPSEVVSNSHSPDLLSMMTYLHQIRTLCCERTKAIGASSTCANDSSVFSEVIGQCFAKTNRSVSVVKRSLDSETNHNLHQVENLPDVNLNDTETNVVRDHKAVRSTPTKKRVPLMNYEHMLAKARSLLQQSRLNYLAPTSQPGALPPLAHPRKMRPISGSLTAIHSVDEHFGQNRIPEGIMTTTTEEQKYQLYDSKMYTSTICIPCADTTLNSISKPFRFSTSNIIPTLSKPPESTVDVRLSPEQLKVRRLRLSQMSLFASGRGSGAPVPVRIGEYRVGNKTDNHTHISAVNKDEGSSINSTSFNALLSVSNYISHEQAELEEEQKELDKEAAVLEQRLRQQMTYEPGTALEEELFKRWFILVNKKNALIHRGFQLSIMEKEDDLKKKMNMLQDELRSILSIEEYLKTDNDRKREDLLLQDLVRLVNERDDMIQELDLHEKALSDEMDLEQNTSFVPHGRLKVDKNCVLQ</sequence>
<evidence type="ECO:0008006" key="6">
    <source>
        <dbReference type="Google" id="ProtNLM"/>
    </source>
</evidence>
<dbReference type="PANTHER" id="PTHR23167:SF46">
    <property type="entry name" value="EPS15 HOMOLOGY DOMAIN CONTAINING PROTEIN-BINDING PROTEIN 1, ISOFORM F"/>
    <property type="match status" value="1"/>
</dbReference>
<dbReference type="Gene3D" id="1.10.418.10">
    <property type="entry name" value="Calponin-like domain"/>
    <property type="match status" value="1"/>
</dbReference>
<dbReference type="InterPro" id="IPR036872">
    <property type="entry name" value="CH_dom_sf"/>
</dbReference>
<dbReference type="SMART" id="SM00033">
    <property type="entry name" value="CH"/>
    <property type="match status" value="1"/>
</dbReference>
<evidence type="ECO:0000313" key="5">
    <source>
        <dbReference type="Proteomes" id="UP001292079"/>
    </source>
</evidence>
<evidence type="ECO:0000256" key="1">
    <source>
        <dbReference type="SAM" id="Coils"/>
    </source>
</evidence>
<feature type="coiled-coil region" evidence="1">
    <location>
        <begin position="706"/>
        <end position="733"/>
    </location>
</feature>
<accession>A0AAE1ZEM5</accession>
<dbReference type="InterPro" id="IPR001715">
    <property type="entry name" value="CH_dom"/>
</dbReference>
<proteinExistence type="predicted"/>
<dbReference type="Proteomes" id="UP001292079">
    <property type="component" value="Unassembled WGS sequence"/>
</dbReference>
<keyword evidence="5" id="KW-1185">Reference proteome</keyword>
<dbReference type="SMART" id="SM01203">
    <property type="entry name" value="DUF3585"/>
    <property type="match status" value="1"/>
</dbReference>
<dbReference type="Pfam" id="PF10358">
    <property type="entry name" value="NT-C2"/>
    <property type="match status" value="1"/>
</dbReference>
<name>A0AAE1ZEM5_SCHME</name>
<dbReference type="PANTHER" id="PTHR23167">
    <property type="entry name" value="CALPONIN HOMOLOGY DOMAIN-CONTAINING PROTEIN DDB_G0272472-RELATED"/>
    <property type="match status" value="1"/>
</dbReference>
<feature type="domain" description="BMERB" evidence="3">
    <location>
        <begin position="684"/>
        <end position="844"/>
    </location>
</feature>
<dbReference type="InterPro" id="IPR050540">
    <property type="entry name" value="F-actin_Monoox_Mical"/>
</dbReference>
<protein>
    <recommendedName>
        <fullName evidence="6">EH domain-binding protein 1</fullName>
    </recommendedName>
</protein>
<reference evidence="4" key="1">
    <citation type="submission" date="2022-04" db="EMBL/GenBank/DDBJ databases">
        <authorList>
            <person name="Xu L."/>
            <person name="Lv Z."/>
        </authorList>
    </citation>
    <scope>NUCLEOTIDE SEQUENCE</scope>
    <source>
        <strain evidence="4">LV_2022a</strain>
    </source>
</reference>
<dbReference type="InterPro" id="IPR022735">
    <property type="entry name" value="bMERB_dom"/>
</dbReference>
<dbReference type="PROSITE" id="PS51848">
    <property type="entry name" value="BMERB"/>
    <property type="match status" value="1"/>
</dbReference>
<evidence type="ECO:0000259" key="3">
    <source>
        <dbReference type="PROSITE" id="PS51848"/>
    </source>
</evidence>
<dbReference type="EMBL" id="JALJAT010000002">
    <property type="protein sequence ID" value="KAK4472851.1"/>
    <property type="molecule type" value="Genomic_DNA"/>
</dbReference>
<evidence type="ECO:0000313" key="4">
    <source>
        <dbReference type="EMBL" id="KAK4472851.1"/>
    </source>
</evidence>
<evidence type="ECO:0000259" key="2">
    <source>
        <dbReference type="PROSITE" id="PS51840"/>
    </source>
</evidence>
<gene>
    <name evidence="4" type="ORF">MN116_004064</name>
</gene>
<comment type="caution">
    <text evidence="4">The sequence shown here is derived from an EMBL/GenBank/DDBJ whole genome shotgun (WGS) entry which is preliminary data.</text>
</comment>